<sequence length="261" mass="25479">MRRRLSVLVVVSSLVAGGVSGGVVAWLVEGDGTRAGAQAGARLGGDAMTGLADVAARIRGSVVALNVSTTVPDGLGGTMTHKVAGTGFAFDRSGDIATNAHVVSGARSVSVTLPNGSRVAATVVASDPDADLAVVRMQGASLPPLGLATDLHPRVGDFVIAAGNALALEGTPTVTVGIISALGRTVSFSNGTTLSHLLQTDAAISSGDSGGPLLSASGAVIGITTAGASSSGEALAQNIGFGIPIARAAPILHRLATSTSD</sequence>
<dbReference type="Gene3D" id="2.40.10.10">
    <property type="entry name" value="Trypsin-like serine proteases"/>
    <property type="match status" value="2"/>
</dbReference>
<protein>
    <submittedName>
        <fullName evidence="1">Trypsin-like peptidase</fullName>
    </submittedName>
</protein>
<evidence type="ECO:0000313" key="2">
    <source>
        <dbReference type="Proteomes" id="UP000319514"/>
    </source>
</evidence>
<proteinExistence type="predicted"/>
<dbReference type="SUPFAM" id="SSF50494">
    <property type="entry name" value="Trypsin-like serine proteases"/>
    <property type="match status" value="1"/>
</dbReference>
<dbReference type="Proteomes" id="UP000319514">
    <property type="component" value="Unassembled WGS sequence"/>
</dbReference>
<dbReference type="GO" id="GO:0004252">
    <property type="term" value="F:serine-type endopeptidase activity"/>
    <property type="evidence" value="ECO:0007669"/>
    <property type="project" value="InterPro"/>
</dbReference>
<keyword evidence="2" id="KW-1185">Reference proteome</keyword>
<dbReference type="AlphaFoldDB" id="A0A542Z925"/>
<dbReference type="PANTHER" id="PTHR22939:SF129">
    <property type="entry name" value="SERINE PROTEASE HTRA2, MITOCHONDRIAL"/>
    <property type="match status" value="1"/>
</dbReference>
<dbReference type="GO" id="GO:0006515">
    <property type="term" value="P:protein quality control for misfolded or incompletely synthesized proteins"/>
    <property type="evidence" value="ECO:0007669"/>
    <property type="project" value="TreeGrafter"/>
</dbReference>
<dbReference type="GO" id="GO:0042597">
    <property type="term" value="C:periplasmic space"/>
    <property type="evidence" value="ECO:0007669"/>
    <property type="project" value="TreeGrafter"/>
</dbReference>
<organism evidence="1 2">
    <name type="scientific">Oryzihumus leptocrescens</name>
    <dbReference type="NCBI Taxonomy" id="297536"/>
    <lineage>
        <taxon>Bacteria</taxon>
        <taxon>Bacillati</taxon>
        <taxon>Actinomycetota</taxon>
        <taxon>Actinomycetes</taxon>
        <taxon>Micrococcales</taxon>
        <taxon>Intrasporangiaceae</taxon>
        <taxon>Oryzihumus</taxon>
    </lineage>
</organism>
<dbReference type="Pfam" id="PF13365">
    <property type="entry name" value="Trypsin_2"/>
    <property type="match status" value="1"/>
</dbReference>
<comment type="caution">
    <text evidence="1">The sequence shown here is derived from an EMBL/GenBank/DDBJ whole genome shotgun (WGS) entry which is preliminary data.</text>
</comment>
<dbReference type="PANTHER" id="PTHR22939">
    <property type="entry name" value="SERINE PROTEASE FAMILY S1C HTRA-RELATED"/>
    <property type="match status" value="1"/>
</dbReference>
<dbReference type="InterPro" id="IPR009003">
    <property type="entry name" value="Peptidase_S1_PA"/>
</dbReference>
<dbReference type="InterPro" id="IPR001940">
    <property type="entry name" value="Peptidase_S1C"/>
</dbReference>
<name>A0A542Z925_9MICO</name>
<reference evidence="1 2" key="1">
    <citation type="submission" date="2019-06" db="EMBL/GenBank/DDBJ databases">
        <title>Sequencing the genomes of 1000 actinobacteria strains.</title>
        <authorList>
            <person name="Klenk H.-P."/>
        </authorList>
    </citation>
    <scope>NUCLEOTIDE SEQUENCE [LARGE SCALE GENOMIC DNA]</scope>
    <source>
        <strain evidence="1 2">DSM 18082</strain>
    </source>
</reference>
<dbReference type="EMBL" id="VFOQ01000002">
    <property type="protein sequence ID" value="TQL56847.1"/>
    <property type="molecule type" value="Genomic_DNA"/>
</dbReference>
<dbReference type="InterPro" id="IPR043504">
    <property type="entry name" value="Peptidase_S1_PA_chymotrypsin"/>
</dbReference>
<dbReference type="PRINTS" id="PR00834">
    <property type="entry name" value="PROTEASES2C"/>
</dbReference>
<evidence type="ECO:0000313" key="1">
    <source>
        <dbReference type="EMBL" id="TQL56847.1"/>
    </source>
</evidence>
<gene>
    <name evidence="1" type="ORF">FB474_3608</name>
</gene>
<accession>A0A542Z925</accession>